<dbReference type="InterPro" id="IPR004089">
    <property type="entry name" value="MCPsignal_dom"/>
</dbReference>
<keyword evidence="11" id="KW-1185">Reference proteome</keyword>
<reference evidence="10 11" key="1">
    <citation type="submission" date="2024-06" db="EMBL/GenBank/DDBJ databases">
        <title>Sorghum-associated microbial communities from plants grown in Nebraska, USA.</title>
        <authorList>
            <person name="Schachtman D."/>
        </authorList>
    </citation>
    <scope>NUCLEOTIDE SEQUENCE [LARGE SCALE GENOMIC DNA]</scope>
    <source>
        <strain evidence="10 11">1288</strain>
    </source>
</reference>
<gene>
    <name evidence="10" type="ORF">ABIC55_000410</name>
</gene>
<dbReference type="SUPFAM" id="SSF58104">
    <property type="entry name" value="Methyl-accepting chemotaxis protein (MCP) signaling domain"/>
    <property type="match status" value="1"/>
</dbReference>
<dbReference type="InterPro" id="IPR003660">
    <property type="entry name" value="HAMP_dom"/>
</dbReference>
<dbReference type="SMART" id="SM00304">
    <property type="entry name" value="HAMP"/>
    <property type="match status" value="1"/>
</dbReference>
<keyword evidence="3 7" id="KW-0472">Membrane</keyword>
<evidence type="ECO:0000256" key="4">
    <source>
        <dbReference type="ARBA" id="ARBA00023224"/>
    </source>
</evidence>
<evidence type="ECO:0000256" key="1">
    <source>
        <dbReference type="ARBA" id="ARBA00004236"/>
    </source>
</evidence>
<evidence type="ECO:0000259" key="8">
    <source>
        <dbReference type="PROSITE" id="PS50111"/>
    </source>
</evidence>
<dbReference type="PROSITE" id="PS50885">
    <property type="entry name" value="HAMP"/>
    <property type="match status" value="1"/>
</dbReference>
<evidence type="ECO:0000256" key="7">
    <source>
        <dbReference type="SAM" id="Phobius"/>
    </source>
</evidence>
<dbReference type="RefSeq" id="WP_354311998.1">
    <property type="nucleotide sequence ID" value="NZ_JBEPME010000001.1"/>
</dbReference>
<dbReference type="Gene3D" id="1.10.287.950">
    <property type="entry name" value="Methyl-accepting chemotaxis protein"/>
    <property type="match status" value="1"/>
</dbReference>
<feature type="domain" description="HAMP" evidence="9">
    <location>
        <begin position="71"/>
        <end position="124"/>
    </location>
</feature>
<evidence type="ECO:0000259" key="9">
    <source>
        <dbReference type="PROSITE" id="PS50885"/>
    </source>
</evidence>
<protein>
    <submittedName>
        <fullName evidence="10">Methyl-accepting chemotaxis protein</fullName>
    </submittedName>
</protein>
<keyword evidence="4 6" id="KW-0807">Transducer</keyword>
<dbReference type="SMART" id="SM00283">
    <property type="entry name" value="MA"/>
    <property type="match status" value="1"/>
</dbReference>
<name>A0ABV2K2M8_SPOPS</name>
<dbReference type="Gene3D" id="6.10.340.10">
    <property type="match status" value="1"/>
</dbReference>
<evidence type="ECO:0000256" key="5">
    <source>
        <dbReference type="ARBA" id="ARBA00029447"/>
    </source>
</evidence>
<feature type="domain" description="Methyl-accepting transducer" evidence="8">
    <location>
        <begin position="143"/>
        <end position="379"/>
    </location>
</feature>
<comment type="similarity">
    <text evidence="5">Belongs to the methyl-accepting chemotaxis (MCP) protein family.</text>
</comment>
<feature type="transmembrane region" description="Helical" evidence="7">
    <location>
        <begin position="15"/>
        <end position="36"/>
    </location>
</feature>
<feature type="transmembrane region" description="Helical" evidence="7">
    <location>
        <begin position="48"/>
        <end position="73"/>
    </location>
</feature>
<evidence type="ECO:0000313" key="10">
    <source>
        <dbReference type="EMBL" id="MET3655326.1"/>
    </source>
</evidence>
<dbReference type="PANTHER" id="PTHR32089">
    <property type="entry name" value="METHYL-ACCEPTING CHEMOTAXIS PROTEIN MCPB"/>
    <property type="match status" value="1"/>
</dbReference>
<evidence type="ECO:0000256" key="3">
    <source>
        <dbReference type="ARBA" id="ARBA00023136"/>
    </source>
</evidence>
<comment type="caution">
    <text evidence="10">The sequence shown here is derived from an EMBL/GenBank/DDBJ whole genome shotgun (WGS) entry which is preliminary data.</text>
</comment>
<dbReference type="CDD" id="cd06225">
    <property type="entry name" value="HAMP"/>
    <property type="match status" value="1"/>
</dbReference>
<proteinExistence type="inferred from homology"/>
<keyword evidence="7" id="KW-1133">Transmembrane helix</keyword>
<evidence type="ECO:0000256" key="6">
    <source>
        <dbReference type="PROSITE-ProRule" id="PRU00284"/>
    </source>
</evidence>
<dbReference type="Proteomes" id="UP001549104">
    <property type="component" value="Unassembled WGS sequence"/>
</dbReference>
<keyword evidence="2" id="KW-1003">Cell membrane</keyword>
<keyword evidence="7" id="KW-0812">Transmembrane</keyword>
<evidence type="ECO:0000313" key="11">
    <source>
        <dbReference type="Proteomes" id="UP001549104"/>
    </source>
</evidence>
<organism evidence="10 11">
    <name type="scientific">Sporosarcina psychrophila</name>
    <name type="common">Bacillus psychrophilus</name>
    <dbReference type="NCBI Taxonomy" id="1476"/>
    <lineage>
        <taxon>Bacteria</taxon>
        <taxon>Bacillati</taxon>
        <taxon>Bacillota</taxon>
        <taxon>Bacilli</taxon>
        <taxon>Bacillales</taxon>
        <taxon>Caryophanaceae</taxon>
        <taxon>Sporosarcina</taxon>
    </lineage>
</organism>
<dbReference type="PROSITE" id="PS50111">
    <property type="entry name" value="CHEMOTAXIS_TRANSDUC_2"/>
    <property type="match status" value="1"/>
</dbReference>
<accession>A0ABV2K2M8</accession>
<evidence type="ECO:0000256" key="2">
    <source>
        <dbReference type="ARBA" id="ARBA00022475"/>
    </source>
</evidence>
<dbReference type="Pfam" id="PF00015">
    <property type="entry name" value="MCPsignal"/>
    <property type="match status" value="1"/>
</dbReference>
<dbReference type="PANTHER" id="PTHR32089:SF112">
    <property type="entry name" value="LYSOZYME-LIKE PROTEIN-RELATED"/>
    <property type="match status" value="1"/>
</dbReference>
<comment type="subcellular location">
    <subcellularLocation>
        <location evidence="1">Cell membrane</location>
    </subcellularLocation>
</comment>
<sequence>MREKRGKKFGLKRKLILFITILAIVTYTTSALFINVVQPQFFPKFEPFWFAVMTYGMGIFWSGVLAALFSTILTKPLQNLEKAANKVADGEIGTDIVLPNSSDEIRSVAEAFQHMVLNLRTIVGQIETNYEKTATTVDSLSAETGAAARQADAVASTIKEIASGAEESAIAIQETAEAIEDVRLLAVEVSSRAEDSSERSKEMLEELVRTTEVFRMLVDGIRNMSSQSELSLGTIRQLDHNAQKIGEIVQLVGNIAAQTNLLALNASIEAARAGEHGKGFAVVAEEVRVLADESAKAVQGISNLVVTIQTDVTKVVKEMEEQVKTAATEADRANETSENVEAMASKVNGMADSVVEITKFVELQLTNIETTARQSQEVAAIAEQTSAGALEVGAATEEQVQSIEQADAMASELKSQSEDLYHVISQFDITKSGSSR</sequence>
<dbReference type="Pfam" id="PF00672">
    <property type="entry name" value="HAMP"/>
    <property type="match status" value="1"/>
</dbReference>
<dbReference type="EMBL" id="JBEPME010000001">
    <property type="protein sequence ID" value="MET3655326.1"/>
    <property type="molecule type" value="Genomic_DNA"/>
</dbReference>